<dbReference type="Gene3D" id="2.60.200.20">
    <property type="match status" value="1"/>
</dbReference>
<dbReference type="Pfam" id="PF20232">
    <property type="entry name" value="T6SS_FHA_C"/>
    <property type="match status" value="1"/>
</dbReference>
<dbReference type="InterPro" id="IPR008984">
    <property type="entry name" value="SMAD_FHA_dom_sf"/>
</dbReference>
<gene>
    <name evidence="4" type="primary">tagH</name>
    <name evidence="4" type="ORF">I6G47_05040</name>
</gene>
<feature type="domain" description="Type VI secretion system FHA" evidence="3">
    <location>
        <begin position="530"/>
        <end position="709"/>
    </location>
</feature>
<proteinExistence type="predicted"/>
<name>A0A7T3DG82_9BURK</name>
<evidence type="ECO:0000313" key="5">
    <source>
        <dbReference type="Proteomes" id="UP000595064"/>
    </source>
</evidence>
<evidence type="ECO:0000256" key="1">
    <source>
        <dbReference type="SAM" id="MobiDB-lite"/>
    </source>
</evidence>
<evidence type="ECO:0000259" key="3">
    <source>
        <dbReference type="Pfam" id="PF20232"/>
    </source>
</evidence>
<dbReference type="SUPFAM" id="SSF49879">
    <property type="entry name" value="SMAD/FHA domain"/>
    <property type="match status" value="1"/>
</dbReference>
<dbReference type="InterPro" id="IPR046883">
    <property type="entry name" value="T6SS_FHA_C"/>
</dbReference>
<protein>
    <submittedName>
        <fullName evidence="4">Type VI secretion system-associated FHA domain protein TagH</fullName>
    </submittedName>
</protein>
<dbReference type="RefSeq" id="WP_016453382.1">
    <property type="nucleotide sequence ID" value="NZ_CP065748.1"/>
</dbReference>
<dbReference type="AlphaFoldDB" id="A0A7T3DG82"/>
<feature type="region of interest" description="Disordered" evidence="1">
    <location>
        <begin position="135"/>
        <end position="181"/>
    </location>
</feature>
<feature type="domain" description="FHA" evidence="2">
    <location>
        <begin position="30"/>
        <end position="97"/>
    </location>
</feature>
<dbReference type="InterPro" id="IPR017735">
    <property type="entry name" value="T6SS_FHA"/>
</dbReference>
<accession>A0A7T3DG82</accession>
<feature type="region of interest" description="Disordered" evidence="1">
    <location>
        <begin position="330"/>
        <end position="384"/>
    </location>
</feature>
<dbReference type="Proteomes" id="UP000595064">
    <property type="component" value="Chromosome"/>
</dbReference>
<dbReference type="EMBL" id="CP065748">
    <property type="protein sequence ID" value="QPS82448.1"/>
    <property type="molecule type" value="Genomic_DNA"/>
</dbReference>
<feature type="compositionally biased region" description="Low complexity" evidence="1">
    <location>
        <begin position="135"/>
        <end position="155"/>
    </location>
</feature>
<dbReference type="NCBIfam" id="TIGR03354">
    <property type="entry name" value="VI_FHA"/>
    <property type="match status" value="1"/>
</dbReference>
<dbReference type="CDD" id="cd00060">
    <property type="entry name" value="FHA"/>
    <property type="match status" value="1"/>
</dbReference>
<dbReference type="InterPro" id="IPR000253">
    <property type="entry name" value="FHA_dom"/>
</dbReference>
<sequence length="718" mass="74042">MDKIELRVVDHDGVAVDRHWHAVFGMAGGTIGRSGQNKLIISDPDASVARVHAMVRLDSEGAFVANLSERDPIWVADQPVRSGQEVALTLGARIRIGAYTLAAVAPGTPFEAPALPGAAVPAPASAAFAAAVTPSAPSASSAPSTPSVPSPVTAIPQPPIQQPPAVDNPLQPQSTGPAEAAPLADVLPPAAAGIADPWEGLTALSLDDIQTPPAPSAESAIPPEQAAMAMPQPARPQHRPLLIPNDFDPFAPPPEQARQQEEGWAGLPSQGKGELIQQRHDGMVQTLPLKGLSTEALHDASHTGLPSCFEASQKLDPLALFDQGGLPADAAPLQQASGRGSELGQAFNLPRMQPPAQPAAQGAAAPAQPAGLEQSLAPAAQTQQPVQVQAAPAAVPAPLPAAAPVAAPMATAPAAATAPEIPAEPVVLDGLLPTNGLDLDIFQSGAGQAAPAIVSAASAATAPANTSSSSSSSSSAHFNAASSILGQGAAAIPVGTLPCTAAPVDAPVQPQPAASAAHADLQALATAFMEGAGLNPAKTHFEVTPEFMRTFGEALRIAVQGTIDLLAARSEIKREFRAGVTIIATGANNPLKFLPNSEGVLMQMVHQTFPGFMKPLPAMQDAFQDLHVHQLALMAGIRAAYAEALTRFDPTELERRTETNPGLLDKLLTNGRKAALWDDYKHNFDVLRRHAEDDLMAFSGRTFVEAYENAEQSVKGQP</sequence>
<feature type="region of interest" description="Disordered" evidence="1">
    <location>
        <begin position="226"/>
        <end position="272"/>
    </location>
</feature>
<dbReference type="Pfam" id="PF00498">
    <property type="entry name" value="FHA"/>
    <property type="match status" value="1"/>
</dbReference>
<keyword evidence="5" id="KW-1185">Reference proteome</keyword>
<feature type="compositionally biased region" description="Low complexity" evidence="1">
    <location>
        <begin position="358"/>
        <end position="384"/>
    </location>
</feature>
<reference evidence="4 5" key="1">
    <citation type="submission" date="2020-12" db="EMBL/GenBank/DDBJ databases">
        <title>FDA dAtabase for Regulatory Grade micrObial Sequences (FDA-ARGOS): Supporting development and validation of Infectious Disease Dx tests.</title>
        <authorList>
            <person name="Sproer C."/>
            <person name="Gronow S."/>
            <person name="Severitt S."/>
            <person name="Schroder I."/>
            <person name="Tallon L."/>
            <person name="Sadzewicz L."/>
            <person name="Zhao X."/>
            <person name="Boylan J."/>
            <person name="Ott S."/>
            <person name="Bowen H."/>
            <person name="Vavikolanu K."/>
            <person name="Mehta A."/>
            <person name="Aluvathingal J."/>
            <person name="Nadendla S."/>
            <person name="Lowell S."/>
            <person name="Myers T."/>
            <person name="Yan Y."/>
            <person name="Sichtig H."/>
        </authorList>
    </citation>
    <scope>NUCLEOTIDE SEQUENCE [LARGE SCALE GENOMIC DNA]</scope>
    <source>
        <strain evidence="4 5">FDAARGOS_890</strain>
    </source>
</reference>
<dbReference type="KEGG" id="dla:I6G47_05040"/>
<organism evidence="4 5">
    <name type="scientific">Delftia lacustris</name>
    <dbReference type="NCBI Taxonomy" id="558537"/>
    <lineage>
        <taxon>Bacteria</taxon>
        <taxon>Pseudomonadati</taxon>
        <taxon>Pseudomonadota</taxon>
        <taxon>Betaproteobacteria</taxon>
        <taxon>Burkholderiales</taxon>
        <taxon>Comamonadaceae</taxon>
        <taxon>Delftia</taxon>
    </lineage>
</organism>
<evidence type="ECO:0000313" key="4">
    <source>
        <dbReference type="EMBL" id="QPS82448.1"/>
    </source>
</evidence>
<evidence type="ECO:0000259" key="2">
    <source>
        <dbReference type="Pfam" id="PF00498"/>
    </source>
</evidence>